<comment type="caution">
    <text evidence="5">The sequence shown here is derived from an EMBL/GenBank/DDBJ whole genome shotgun (WGS) entry which is preliminary data.</text>
</comment>
<dbReference type="InterPro" id="IPR029149">
    <property type="entry name" value="Creatin/AminoP/Spt16_N"/>
</dbReference>
<comment type="similarity">
    <text evidence="3">Belongs to the peptidase M24B family.</text>
</comment>
<dbReference type="Pfam" id="PF00557">
    <property type="entry name" value="Peptidase_M24"/>
    <property type="match status" value="1"/>
</dbReference>
<dbReference type="Proteomes" id="UP000035301">
    <property type="component" value="Unassembled WGS sequence"/>
</dbReference>
<keyword evidence="6" id="KW-1185">Reference proteome</keyword>
<keyword evidence="1 3" id="KW-0479">Metal-binding</keyword>
<dbReference type="PANTHER" id="PTHR46112">
    <property type="entry name" value="AMINOPEPTIDASE"/>
    <property type="match status" value="1"/>
</dbReference>
<evidence type="ECO:0000313" key="5">
    <source>
        <dbReference type="EMBL" id="KLK88353.1"/>
    </source>
</evidence>
<dbReference type="EMBL" id="JXOJ01000002">
    <property type="protein sequence ID" value="KLK88353.1"/>
    <property type="molecule type" value="Genomic_DNA"/>
</dbReference>
<dbReference type="RefSeq" id="WP_048181998.1">
    <property type="nucleotide sequence ID" value="NZ_JXOJ01000002.1"/>
</dbReference>
<dbReference type="PATRIC" id="fig|1550566.3.peg.1026"/>
<protein>
    <submittedName>
        <fullName evidence="5">Peptidase M24</fullName>
    </submittedName>
</protein>
<evidence type="ECO:0000256" key="1">
    <source>
        <dbReference type="ARBA" id="ARBA00022723"/>
    </source>
</evidence>
<dbReference type="InterPro" id="IPR001131">
    <property type="entry name" value="Peptidase_M24B_aminopep-P_CS"/>
</dbReference>
<reference evidence="5 6" key="1">
    <citation type="journal article" date="2015" name="Int. J. Syst. Evol. Microbiol.">
        <title>Methanoculleus sediminis sp. nov., a methanogen from sediments near a submarine mud volcano.</title>
        <authorList>
            <person name="Chen S.C."/>
            <person name="Chen M.F."/>
            <person name="Lai M.C."/>
            <person name="Weng C.Y."/>
            <person name="Wu S.Y."/>
            <person name="Lin S."/>
            <person name="Yang T.F."/>
            <person name="Chen P.C."/>
        </authorList>
    </citation>
    <scope>NUCLEOTIDE SEQUENCE [LARGE SCALE GENOMIC DNA]</scope>
    <source>
        <strain evidence="5 6">S3Fa</strain>
    </source>
</reference>
<evidence type="ECO:0000313" key="6">
    <source>
        <dbReference type="Proteomes" id="UP000035301"/>
    </source>
</evidence>
<dbReference type="PROSITE" id="PS00491">
    <property type="entry name" value="PROLINE_PEPTIDASE"/>
    <property type="match status" value="1"/>
</dbReference>
<dbReference type="GO" id="GO:0016787">
    <property type="term" value="F:hydrolase activity"/>
    <property type="evidence" value="ECO:0007669"/>
    <property type="project" value="UniProtKB-KW"/>
</dbReference>
<dbReference type="InterPro" id="IPR036005">
    <property type="entry name" value="Creatinase/aminopeptidase-like"/>
</dbReference>
<dbReference type="PANTHER" id="PTHR46112:SF2">
    <property type="entry name" value="XAA-PRO AMINOPEPTIDASE P-RELATED"/>
    <property type="match status" value="1"/>
</dbReference>
<dbReference type="InterPro" id="IPR000994">
    <property type="entry name" value="Pept_M24"/>
</dbReference>
<dbReference type="SUPFAM" id="SSF55920">
    <property type="entry name" value="Creatinase/aminopeptidase"/>
    <property type="match status" value="1"/>
</dbReference>
<dbReference type="STRING" id="1550566.SZ63_04805"/>
<dbReference type="GO" id="GO:0046872">
    <property type="term" value="F:metal ion binding"/>
    <property type="evidence" value="ECO:0007669"/>
    <property type="project" value="UniProtKB-KW"/>
</dbReference>
<name>A0A0H1QZP2_9EURY</name>
<dbReference type="Gene3D" id="3.90.230.10">
    <property type="entry name" value="Creatinase/methionine aminopeptidase superfamily"/>
    <property type="match status" value="1"/>
</dbReference>
<evidence type="ECO:0000256" key="3">
    <source>
        <dbReference type="RuleBase" id="RU000590"/>
    </source>
</evidence>
<keyword evidence="2" id="KW-0378">Hydrolase</keyword>
<dbReference type="AlphaFoldDB" id="A0A0H1QZP2"/>
<evidence type="ECO:0000256" key="2">
    <source>
        <dbReference type="ARBA" id="ARBA00022801"/>
    </source>
</evidence>
<dbReference type="InterPro" id="IPR050659">
    <property type="entry name" value="Peptidase_M24B"/>
</dbReference>
<feature type="domain" description="Peptidase M24" evidence="4">
    <location>
        <begin position="144"/>
        <end position="361"/>
    </location>
</feature>
<evidence type="ECO:0000259" key="4">
    <source>
        <dbReference type="Pfam" id="PF00557"/>
    </source>
</evidence>
<organism evidence="5 6">
    <name type="scientific">Methanoculleus sediminis</name>
    <dbReference type="NCBI Taxonomy" id="1550566"/>
    <lineage>
        <taxon>Archaea</taxon>
        <taxon>Methanobacteriati</taxon>
        <taxon>Methanobacteriota</taxon>
        <taxon>Stenosarchaea group</taxon>
        <taxon>Methanomicrobia</taxon>
        <taxon>Methanomicrobiales</taxon>
        <taxon>Methanomicrobiaceae</taxon>
        <taxon>Methanoculleus</taxon>
    </lineage>
</organism>
<proteinExistence type="inferred from homology"/>
<accession>A0A0H1QZP2</accession>
<sequence>MNGLDSAIRDADTAAYAAYGSSLDANVRYLTRFRTTDPVVYVQKPGERGMIVVPQMEHERAVRESTAAVATRADAGYLDYIKAGEPRWRATAHMIADLAGGPVLVPANFPLALARELESFHPVVLDERGAVEAMRAVKAPEEIERIRSVQRATEAAMEHGMALIRSSVPKGGVLYRDGAPLTSEAVRAGMHAYLLAHGYRGVDTIVSCGPDTALPHSPGAGPLRENEPIVIDIYPQDELTGYHADMTRTVVKGEPSPAIREMYEAVRDAKTHAVSMLRAGAVGADLYRATVEFFRDRGYESNTQGFTHSLGHGVGLEVHEEPSLGPQGGELCAGNVVTIEPGLYYPGTGGVRLEDMGAVTETGFDRFTQYGEELTL</sequence>
<gene>
    <name evidence="5" type="ORF">SZ63_04805</name>
</gene>
<dbReference type="Gene3D" id="3.40.350.10">
    <property type="entry name" value="Creatinase/prolidase N-terminal domain"/>
    <property type="match status" value="1"/>
</dbReference>
<dbReference type="OrthoDB" id="1346at2157"/>